<reference evidence="2 3" key="1">
    <citation type="journal article" date="2019" name="Nat. Ecol. Evol.">
        <title>Megaphylogeny resolves global patterns of mushroom evolution.</title>
        <authorList>
            <person name="Varga T."/>
            <person name="Krizsan K."/>
            <person name="Foldi C."/>
            <person name="Dima B."/>
            <person name="Sanchez-Garcia M."/>
            <person name="Sanchez-Ramirez S."/>
            <person name="Szollosi G.J."/>
            <person name="Szarkandi J.G."/>
            <person name="Papp V."/>
            <person name="Albert L."/>
            <person name="Andreopoulos W."/>
            <person name="Angelini C."/>
            <person name="Antonin V."/>
            <person name="Barry K.W."/>
            <person name="Bougher N.L."/>
            <person name="Buchanan P."/>
            <person name="Buyck B."/>
            <person name="Bense V."/>
            <person name="Catcheside P."/>
            <person name="Chovatia M."/>
            <person name="Cooper J."/>
            <person name="Damon W."/>
            <person name="Desjardin D."/>
            <person name="Finy P."/>
            <person name="Geml J."/>
            <person name="Haridas S."/>
            <person name="Hughes K."/>
            <person name="Justo A."/>
            <person name="Karasinski D."/>
            <person name="Kautmanova I."/>
            <person name="Kiss B."/>
            <person name="Kocsube S."/>
            <person name="Kotiranta H."/>
            <person name="LaButti K.M."/>
            <person name="Lechner B.E."/>
            <person name="Liimatainen K."/>
            <person name="Lipzen A."/>
            <person name="Lukacs Z."/>
            <person name="Mihaltcheva S."/>
            <person name="Morgado L.N."/>
            <person name="Niskanen T."/>
            <person name="Noordeloos M.E."/>
            <person name="Ohm R.A."/>
            <person name="Ortiz-Santana B."/>
            <person name="Ovrebo C."/>
            <person name="Racz N."/>
            <person name="Riley R."/>
            <person name="Savchenko A."/>
            <person name="Shiryaev A."/>
            <person name="Soop K."/>
            <person name="Spirin V."/>
            <person name="Szebenyi C."/>
            <person name="Tomsovsky M."/>
            <person name="Tulloss R.E."/>
            <person name="Uehling J."/>
            <person name="Grigoriev I.V."/>
            <person name="Vagvolgyi C."/>
            <person name="Papp T."/>
            <person name="Martin F.M."/>
            <person name="Miettinen O."/>
            <person name="Hibbett D.S."/>
            <person name="Nagy L.G."/>
        </authorList>
    </citation>
    <scope>NUCLEOTIDE SEQUENCE [LARGE SCALE GENOMIC DNA]</scope>
    <source>
        <strain evidence="2 3">CBS 166.37</strain>
    </source>
</reference>
<evidence type="ECO:0000313" key="2">
    <source>
        <dbReference type="EMBL" id="TFK37759.1"/>
    </source>
</evidence>
<keyword evidence="3" id="KW-1185">Reference proteome</keyword>
<dbReference type="AlphaFoldDB" id="A0A5C3LWZ3"/>
<feature type="transmembrane region" description="Helical" evidence="1">
    <location>
        <begin position="12"/>
        <end position="34"/>
    </location>
</feature>
<evidence type="ECO:0000256" key="1">
    <source>
        <dbReference type="SAM" id="Phobius"/>
    </source>
</evidence>
<sequence>MTYALGFTRSRMPVATAIANVCSPQFIIIFRPAFLALQWPKKPMTSIHSFSVTSRVPRIKGLPWQLASPPTI</sequence>
<gene>
    <name evidence="2" type="ORF">BDQ12DRAFT_684647</name>
</gene>
<protein>
    <submittedName>
        <fullName evidence="2">Uncharacterized protein</fullName>
    </submittedName>
</protein>
<accession>A0A5C3LWZ3</accession>
<organism evidence="2 3">
    <name type="scientific">Crucibulum laeve</name>
    <dbReference type="NCBI Taxonomy" id="68775"/>
    <lineage>
        <taxon>Eukaryota</taxon>
        <taxon>Fungi</taxon>
        <taxon>Dikarya</taxon>
        <taxon>Basidiomycota</taxon>
        <taxon>Agaricomycotina</taxon>
        <taxon>Agaricomycetes</taxon>
        <taxon>Agaricomycetidae</taxon>
        <taxon>Agaricales</taxon>
        <taxon>Agaricineae</taxon>
        <taxon>Nidulariaceae</taxon>
        <taxon>Crucibulum</taxon>
    </lineage>
</organism>
<name>A0A5C3LWZ3_9AGAR</name>
<keyword evidence="1" id="KW-0472">Membrane</keyword>
<proteinExistence type="predicted"/>
<keyword evidence="1" id="KW-0812">Transmembrane</keyword>
<dbReference type="Proteomes" id="UP000308652">
    <property type="component" value="Unassembled WGS sequence"/>
</dbReference>
<keyword evidence="1" id="KW-1133">Transmembrane helix</keyword>
<dbReference type="EMBL" id="ML213606">
    <property type="protein sequence ID" value="TFK37759.1"/>
    <property type="molecule type" value="Genomic_DNA"/>
</dbReference>
<evidence type="ECO:0000313" key="3">
    <source>
        <dbReference type="Proteomes" id="UP000308652"/>
    </source>
</evidence>